<proteinExistence type="predicted"/>
<reference evidence="1" key="1">
    <citation type="submission" date="2021-09" db="EMBL/GenBank/DDBJ databases">
        <title>The genome of Mauremys mutica provides insights into the evolution of semi-aquatic lifestyle.</title>
        <authorList>
            <person name="Gong S."/>
            <person name="Gao Y."/>
        </authorList>
    </citation>
    <scope>NUCLEOTIDE SEQUENCE</scope>
    <source>
        <strain evidence="1">MM-2020</strain>
        <tissue evidence="1">Muscle</tissue>
    </source>
</reference>
<keyword evidence="2" id="KW-1185">Reference proteome</keyword>
<dbReference type="AlphaFoldDB" id="A0A9D3XPQ8"/>
<feature type="non-terminal residue" evidence="1">
    <location>
        <position position="160"/>
    </location>
</feature>
<name>A0A9D3XPQ8_9SAUR</name>
<protein>
    <submittedName>
        <fullName evidence="1">Uncharacterized protein</fullName>
    </submittedName>
</protein>
<organism evidence="1 2">
    <name type="scientific">Mauremys mutica</name>
    <name type="common">yellowpond turtle</name>
    <dbReference type="NCBI Taxonomy" id="74926"/>
    <lineage>
        <taxon>Eukaryota</taxon>
        <taxon>Metazoa</taxon>
        <taxon>Chordata</taxon>
        <taxon>Craniata</taxon>
        <taxon>Vertebrata</taxon>
        <taxon>Euteleostomi</taxon>
        <taxon>Archelosauria</taxon>
        <taxon>Testudinata</taxon>
        <taxon>Testudines</taxon>
        <taxon>Cryptodira</taxon>
        <taxon>Durocryptodira</taxon>
        <taxon>Testudinoidea</taxon>
        <taxon>Geoemydidae</taxon>
        <taxon>Geoemydinae</taxon>
        <taxon>Mauremys</taxon>
    </lineage>
</organism>
<dbReference type="Proteomes" id="UP000827986">
    <property type="component" value="Unassembled WGS sequence"/>
</dbReference>
<comment type="caution">
    <text evidence="1">The sequence shown here is derived from an EMBL/GenBank/DDBJ whole genome shotgun (WGS) entry which is preliminary data.</text>
</comment>
<dbReference type="EMBL" id="JAHDVG010000466">
    <property type="protein sequence ID" value="KAH1183306.1"/>
    <property type="molecule type" value="Genomic_DNA"/>
</dbReference>
<gene>
    <name evidence="1" type="ORF">KIL84_004798</name>
</gene>
<sequence>MRQQTSADHVSHLLMERDQNDRFIAYRPETSSPSIRHNPTDKLRIKLNQSLERSIPLRHCHIPALGKPHSSGHLEAGGSNGNWFVNLTTAAAPATTPRDDAEGSSFTTLFSAGTNREPVSELSLLPQALPFLSPLCLAVGRCVPGALSSSPPAWAFCSHF</sequence>
<evidence type="ECO:0000313" key="2">
    <source>
        <dbReference type="Proteomes" id="UP000827986"/>
    </source>
</evidence>
<accession>A0A9D3XPQ8</accession>
<evidence type="ECO:0000313" key="1">
    <source>
        <dbReference type="EMBL" id="KAH1183306.1"/>
    </source>
</evidence>